<dbReference type="PANTHER" id="PTHR43033">
    <property type="entry name" value="TRNA(ILE)-LYSIDINE SYNTHASE-RELATED"/>
    <property type="match status" value="1"/>
</dbReference>
<feature type="domain" description="Lysidine-tRNA(Ile) synthetase C-terminal" evidence="9">
    <location>
        <begin position="381"/>
        <end position="451"/>
    </location>
</feature>
<keyword evidence="2 8" id="KW-0963">Cytoplasm</keyword>
<evidence type="ECO:0000256" key="5">
    <source>
        <dbReference type="ARBA" id="ARBA00022741"/>
    </source>
</evidence>
<keyword evidence="11" id="KW-1185">Reference proteome</keyword>
<dbReference type="RefSeq" id="WP_013658351.1">
    <property type="nucleotide sequence ID" value="NC_015275.1"/>
</dbReference>
<reference evidence="10 11" key="1">
    <citation type="journal article" date="2011" name="J. Bacteriol.">
        <title>Complete genome sequence of the cellulose-degrading bacterium Cellulosilyticum lentocellum.</title>
        <authorList>
            <consortium name="US DOE Joint Genome Institute"/>
            <person name="Miller D.A."/>
            <person name="Suen G."/>
            <person name="Bruce D."/>
            <person name="Copeland A."/>
            <person name="Cheng J.F."/>
            <person name="Detter C."/>
            <person name="Goodwin L.A."/>
            <person name="Han C.S."/>
            <person name="Hauser L.J."/>
            <person name="Land M.L."/>
            <person name="Lapidus A."/>
            <person name="Lucas S."/>
            <person name="Meincke L."/>
            <person name="Pitluck S."/>
            <person name="Tapia R."/>
            <person name="Teshima H."/>
            <person name="Woyke T."/>
            <person name="Fox B.G."/>
            <person name="Angert E.R."/>
            <person name="Currie C.R."/>
        </authorList>
    </citation>
    <scope>NUCLEOTIDE SEQUENCE [LARGE SCALE GENOMIC DNA]</scope>
    <source>
        <strain evidence="11">ATCC 49066 / DSM 5427 / NCIMB 11756 / RHM5</strain>
    </source>
</reference>
<dbReference type="STRING" id="642492.Clole_3384"/>
<dbReference type="EC" id="6.3.4.19" evidence="8"/>
<evidence type="ECO:0000256" key="6">
    <source>
        <dbReference type="ARBA" id="ARBA00022840"/>
    </source>
</evidence>
<dbReference type="HAMAP" id="MF_01161">
    <property type="entry name" value="tRNA_Ile_lys_synt"/>
    <property type="match status" value="1"/>
</dbReference>
<dbReference type="GO" id="GO:0005524">
    <property type="term" value="F:ATP binding"/>
    <property type="evidence" value="ECO:0007669"/>
    <property type="project" value="UniProtKB-UniRule"/>
</dbReference>
<evidence type="ECO:0000313" key="11">
    <source>
        <dbReference type="Proteomes" id="UP000008467"/>
    </source>
</evidence>
<dbReference type="InterPro" id="IPR011063">
    <property type="entry name" value="TilS/TtcA_N"/>
</dbReference>
<evidence type="ECO:0000256" key="8">
    <source>
        <dbReference type="HAMAP-Rule" id="MF_01161"/>
    </source>
</evidence>
<dbReference type="NCBIfam" id="TIGR02433">
    <property type="entry name" value="lysidine_TilS_C"/>
    <property type="match status" value="1"/>
</dbReference>
<evidence type="ECO:0000256" key="2">
    <source>
        <dbReference type="ARBA" id="ARBA00022490"/>
    </source>
</evidence>
<dbReference type="InterPro" id="IPR014729">
    <property type="entry name" value="Rossmann-like_a/b/a_fold"/>
</dbReference>
<protein>
    <recommendedName>
        <fullName evidence="8">tRNA(Ile)-lysidine synthase</fullName>
        <ecNumber evidence="8">6.3.4.19</ecNumber>
    </recommendedName>
    <alternativeName>
        <fullName evidence="8">tRNA(Ile)-2-lysyl-cytidine synthase</fullName>
    </alternativeName>
    <alternativeName>
        <fullName evidence="8">tRNA(Ile)-lysidine synthetase</fullName>
    </alternativeName>
</protein>
<organism evidence="10 11">
    <name type="scientific">Cellulosilyticum lentocellum (strain ATCC 49066 / DSM 5427 / NCIMB 11756 / RHM5)</name>
    <name type="common">Clostridium lentocellum</name>
    <dbReference type="NCBI Taxonomy" id="642492"/>
    <lineage>
        <taxon>Bacteria</taxon>
        <taxon>Bacillati</taxon>
        <taxon>Bacillota</taxon>
        <taxon>Clostridia</taxon>
        <taxon>Lachnospirales</taxon>
        <taxon>Cellulosilyticaceae</taxon>
        <taxon>Cellulosilyticum</taxon>
    </lineage>
</organism>
<comment type="catalytic activity">
    <reaction evidence="7 8">
        <text>cytidine(34) in tRNA(Ile2) + L-lysine + ATP = lysidine(34) in tRNA(Ile2) + AMP + diphosphate + H(+)</text>
        <dbReference type="Rhea" id="RHEA:43744"/>
        <dbReference type="Rhea" id="RHEA-COMP:10625"/>
        <dbReference type="Rhea" id="RHEA-COMP:10670"/>
        <dbReference type="ChEBI" id="CHEBI:15378"/>
        <dbReference type="ChEBI" id="CHEBI:30616"/>
        <dbReference type="ChEBI" id="CHEBI:32551"/>
        <dbReference type="ChEBI" id="CHEBI:33019"/>
        <dbReference type="ChEBI" id="CHEBI:82748"/>
        <dbReference type="ChEBI" id="CHEBI:83665"/>
        <dbReference type="ChEBI" id="CHEBI:456215"/>
        <dbReference type="EC" id="6.3.4.19"/>
    </reaction>
</comment>
<dbReference type="AlphaFoldDB" id="F2JR93"/>
<evidence type="ECO:0000256" key="4">
    <source>
        <dbReference type="ARBA" id="ARBA00022694"/>
    </source>
</evidence>
<comment type="function">
    <text evidence="8">Ligates lysine onto the cytidine present at position 34 of the AUA codon-specific tRNA(Ile) that contains the anticodon CAU, in an ATP-dependent manner. Cytidine is converted to lysidine, thus changing the amino acid specificity of the tRNA from methionine to isoleucine.</text>
</comment>
<keyword evidence="3 8" id="KW-0436">Ligase</keyword>
<name>F2JR93_CELLD</name>
<feature type="binding site" evidence="8">
    <location>
        <begin position="30"/>
        <end position="35"/>
    </location>
    <ligand>
        <name>ATP</name>
        <dbReference type="ChEBI" id="CHEBI:30616"/>
    </ligand>
</feature>
<dbReference type="SUPFAM" id="SSF82829">
    <property type="entry name" value="MesJ substrate recognition domain-like"/>
    <property type="match status" value="1"/>
</dbReference>
<dbReference type="SMART" id="SM00977">
    <property type="entry name" value="TilS_C"/>
    <property type="match status" value="1"/>
</dbReference>
<dbReference type="Pfam" id="PF11734">
    <property type="entry name" value="TilS_C"/>
    <property type="match status" value="1"/>
</dbReference>
<dbReference type="SUPFAM" id="SSF56037">
    <property type="entry name" value="PheT/TilS domain"/>
    <property type="match status" value="1"/>
</dbReference>
<keyword evidence="4 8" id="KW-0819">tRNA processing</keyword>
<dbReference type="Gene3D" id="3.40.50.620">
    <property type="entry name" value="HUPs"/>
    <property type="match status" value="1"/>
</dbReference>
<evidence type="ECO:0000256" key="1">
    <source>
        <dbReference type="ARBA" id="ARBA00004496"/>
    </source>
</evidence>
<dbReference type="EMBL" id="CP002582">
    <property type="protein sequence ID" value="ADZ85074.1"/>
    <property type="molecule type" value="Genomic_DNA"/>
</dbReference>
<dbReference type="Proteomes" id="UP000008467">
    <property type="component" value="Chromosome"/>
</dbReference>
<dbReference type="NCBIfam" id="TIGR02432">
    <property type="entry name" value="lysidine_TilS_N"/>
    <property type="match status" value="1"/>
</dbReference>
<sequence length="457" mass="52842">MAEQIHKKIKRFIEKNQLIEQGNELILGVSGGMDSMMLLHYFYTYKEVYQVSLKVAHIHHGIRESADLDAALVEETCRAYHIPFYRHNCNIKALAKQKKCSEEEIGREERYNFFISLLNPGAKIVTAHNMNDQAETMMMRFFRGTDIKGLGGILPKRGQIIRPLLDVTRKEIESYCKVHQVPFRHDETNFMPIYTRNKIRLECTPYIESAINPSFIKVLGEHSQLYREEEDFLEGYTKSLFELVASQQETAIVLDEKLLKSYHPYMQKRLFFMAIEKLTGSLKDFSSKHLESALALMEGQSGKEIHLPKQVTLRKIYDQLILTKEKLSSLSYAIPLSLGTQEIKEAGLVLSLKLVSKEAIHQKSENLYTKYIDYGRIKNGLQIRTRQPEDYISLGAGTKKLKKLFIDEKISKDVRDSLPLIADGDEIIWVIGSRLNTDYYVTQETTKVLEIQMMNER</sequence>
<dbReference type="InterPro" id="IPR012796">
    <property type="entry name" value="Lysidine-tRNA-synth_C"/>
</dbReference>
<evidence type="ECO:0000259" key="9">
    <source>
        <dbReference type="SMART" id="SM00977"/>
    </source>
</evidence>
<dbReference type="InterPro" id="IPR012795">
    <property type="entry name" value="tRNA_Ile_lys_synt_N"/>
</dbReference>
<comment type="similarity">
    <text evidence="8">Belongs to the tRNA(Ile)-lysidine synthase family.</text>
</comment>
<dbReference type="InterPro" id="IPR012094">
    <property type="entry name" value="tRNA_Ile_lys_synt"/>
</dbReference>
<keyword evidence="5 8" id="KW-0547">Nucleotide-binding</keyword>
<dbReference type="KEGG" id="cle:Clole_3384"/>
<gene>
    <name evidence="8" type="primary">tilS</name>
    <name evidence="10" type="ordered locus">Clole_3384</name>
</gene>
<dbReference type="GO" id="GO:0005737">
    <property type="term" value="C:cytoplasm"/>
    <property type="evidence" value="ECO:0007669"/>
    <property type="project" value="UniProtKB-SubCell"/>
</dbReference>
<dbReference type="SUPFAM" id="SSF52402">
    <property type="entry name" value="Adenine nucleotide alpha hydrolases-like"/>
    <property type="match status" value="1"/>
</dbReference>
<dbReference type="PANTHER" id="PTHR43033:SF1">
    <property type="entry name" value="TRNA(ILE)-LYSIDINE SYNTHASE-RELATED"/>
    <property type="match status" value="1"/>
</dbReference>
<evidence type="ECO:0000256" key="7">
    <source>
        <dbReference type="ARBA" id="ARBA00048539"/>
    </source>
</evidence>
<dbReference type="GO" id="GO:0006400">
    <property type="term" value="P:tRNA modification"/>
    <property type="evidence" value="ECO:0007669"/>
    <property type="project" value="UniProtKB-UniRule"/>
</dbReference>
<evidence type="ECO:0000313" key="10">
    <source>
        <dbReference type="EMBL" id="ADZ85074.1"/>
    </source>
</evidence>
<dbReference type="eggNOG" id="COG0037">
    <property type="taxonomic scope" value="Bacteria"/>
</dbReference>
<evidence type="ECO:0000256" key="3">
    <source>
        <dbReference type="ARBA" id="ARBA00022598"/>
    </source>
</evidence>
<dbReference type="GO" id="GO:0032267">
    <property type="term" value="F:tRNA(Ile)-lysidine synthase activity"/>
    <property type="evidence" value="ECO:0007669"/>
    <property type="project" value="UniProtKB-EC"/>
</dbReference>
<dbReference type="Gene3D" id="1.20.59.20">
    <property type="match status" value="1"/>
</dbReference>
<comment type="domain">
    <text evidence="8">The N-terminal region contains the highly conserved SGGXDS motif, predicted to be a P-loop motif involved in ATP binding.</text>
</comment>
<comment type="subcellular location">
    <subcellularLocation>
        <location evidence="1 8">Cytoplasm</location>
    </subcellularLocation>
</comment>
<dbReference type="Pfam" id="PF01171">
    <property type="entry name" value="ATP_bind_3"/>
    <property type="match status" value="1"/>
</dbReference>
<accession>F2JR93</accession>
<dbReference type="HOGENOM" id="CLU_018869_0_1_9"/>
<proteinExistence type="inferred from homology"/>
<keyword evidence="6 8" id="KW-0067">ATP-binding</keyword>
<dbReference type="CDD" id="cd01992">
    <property type="entry name" value="TilS_N"/>
    <property type="match status" value="1"/>
</dbReference>